<evidence type="ECO:0000256" key="4">
    <source>
        <dbReference type="ARBA" id="ARBA00005420"/>
    </source>
</evidence>
<sequence>MGGALSRRIDSLNLREETLSEDGEEMTIVVRPPRGAAWRLLQFLWGFALIHYIFYGLFVLLLAVAFRETLFATYAARLGGAAALALYLPSFLDGSEKRLGRPWDALRLHGVWRLSQGYFPATLRRTTKLDPKKKYVFGWHPHGILILSRIHTYGGNWEALFPGVKFRVLGATPMFYVPGCREICLWMGAVDAGRKTAERVLKSGLSVSVYPGGSREIFETDPKSRNTVAVLRRRKGFVRLAIKNGAELVPVFVFGEKKCYKRLNVPAKARDFLLKTLKIPLIVFWGRFGTWYPFKARQTVVFGAPIKTTFNDAVDEDDEKRAERLEKHVDRLHATYCDAVEQLFEKHKAFAGYGPEESLTVA</sequence>
<evidence type="ECO:0000313" key="15">
    <source>
        <dbReference type="EMBL" id="CAD8438010.1"/>
    </source>
</evidence>
<gene>
    <name evidence="15" type="ORF">MSP1401_LOCUS4994</name>
</gene>
<evidence type="ECO:0000256" key="2">
    <source>
        <dbReference type="ARBA" id="ARBA00004771"/>
    </source>
</evidence>
<dbReference type="Pfam" id="PF03982">
    <property type="entry name" value="DAGAT"/>
    <property type="match status" value="1"/>
</dbReference>
<dbReference type="InterPro" id="IPR007130">
    <property type="entry name" value="DAGAT"/>
</dbReference>
<evidence type="ECO:0000256" key="14">
    <source>
        <dbReference type="RuleBase" id="RU367023"/>
    </source>
</evidence>
<accession>A0A7S0CYJ9</accession>
<protein>
    <recommendedName>
        <fullName evidence="14">Acyltransferase</fullName>
        <ecNumber evidence="14">2.3.1.-</ecNumber>
    </recommendedName>
</protein>
<evidence type="ECO:0000256" key="9">
    <source>
        <dbReference type="ARBA" id="ARBA00022824"/>
    </source>
</evidence>
<evidence type="ECO:0000256" key="8">
    <source>
        <dbReference type="ARBA" id="ARBA00022798"/>
    </source>
</evidence>
<keyword evidence="6 14" id="KW-0808">Transferase</keyword>
<evidence type="ECO:0000256" key="10">
    <source>
        <dbReference type="ARBA" id="ARBA00022989"/>
    </source>
</evidence>
<dbReference type="GO" id="GO:0019432">
    <property type="term" value="P:triglyceride biosynthetic process"/>
    <property type="evidence" value="ECO:0007669"/>
    <property type="project" value="TreeGrafter"/>
</dbReference>
<comment type="pathway">
    <text evidence="2">Glycerolipid metabolism; triacylglycerol biosynthesis.</text>
</comment>
<dbReference type="EMBL" id="HBEN01006135">
    <property type="protein sequence ID" value="CAD8438010.1"/>
    <property type="molecule type" value="Transcribed_RNA"/>
</dbReference>
<keyword evidence="11" id="KW-0443">Lipid metabolism</keyword>
<evidence type="ECO:0000256" key="1">
    <source>
        <dbReference type="ARBA" id="ARBA00004477"/>
    </source>
</evidence>
<keyword evidence="5" id="KW-0444">Lipid biosynthesis</keyword>
<comment type="caution">
    <text evidence="14">Lacks conserved residue(s) required for the propagation of feature annotation.</text>
</comment>
<evidence type="ECO:0000256" key="11">
    <source>
        <dbReference type="ARBA" id="ARBA00023098"/>
    </source>
</evidence>
<comment type="similarity">
    <text evidence="4 14">Belongs to the diacylglycerol acyltransferase family.</text>
</comment>
<feature type="transmembrane region" description="Helical" evidence="14">
    <location>
        <begin position="43"/>
        <end position="65"/>
    </location>
</feature>
<name>A0A7S0CYJ9_MICPS</name>
<proteinExistence type="inferred from homology"/>
<keyword evidence="12 14" id="KW-0472">Membrane</keyword>
<dbReference type="PANTHER" id="PTHR12317">
    <property type="entry name" value="DIACYLGLYCEROL O-ACYLTRANSFERASE"/>
    <property type="match status" value="1"/>
</dbReference>
<keyword evidence="10 14" id="KW-1133">Transmembrane helix</keyword>
<keyword evidence="7 14" id="KW-0812">Transmembrane</keyword>
<comment type="pathway">
    <text evidence="3">Lipid metabolism.</text>
</comment>
<dbReference type="GO" id="GO:0005789">
    <property type="term" value="C:endoplasmic reticulum membrane"/>
    <property type="evidence" value="ECO:0007669"/>
    <property type="project" value="UniProtKB-SubCell"/>
</dbReference>
<dbReference type="GO" id="GO:0004144">
    <property type="term" value="F:diacylglycerol O-acyltransferase activity"/>
    <property type="evidence" value="ECO:0007669"/>
    <property type="project" value="UniProtKB-ARBA"/>
</dbReference>
<keyword evidence="8" id="KW-0319">Glycerol metabolism</keyword>
<dbReference type="GO" id="GO:0006071">
    <property type="term" value="P:glycerol metabolic process"/>
    <property type="evidence" value="ECO:0007669"/>
    <property type="project" value="UniProtKB-KW"/>
</dbReference>
<dbReference type="AlphaFoldDB" id="A0A7S0CYJ9"/>
<dbReference type="CDD" id="cd07987">
    <property type="entry name" value="LPLAT_MGAT-like"/>
    <property type="match status" value="1"/>
</dbReference>
<evidence type="ECO:0000256" key="6">
    <source>
        <dbReference type="ARBA" id="ARBA00022679"/>
    </source>
</evidence>
<dbReference type="EC" id="2.3.1.-" evidence="14"/>
<keyword evidence="9 14" id="KW-0256">Endoplasmic reticulum</keyword>
<evidence type="ECO:0000256" key="7">
    <source>
        <dbReference type="ARBA" id="ARBA00022692"/>
    </source>
</evidence>
<keyword evidence="13" id="KW-0012">Acyltransferase</keyword>
<evidence type="ECO:0000256" key="3">
    <source>
        <dbReference type="ARBA" id="ARBA00005189"/>
    </source>
</evidence>
<evidence type="ECO:0000256" key="5">
    <source>
        <dbReference type="ARBA" id="ARBA00022516"/>
    </source>
</evidence>
<dbReference type="PANTHER" id="PTHR12317:SF0">
    <property type="entry name" value="ACYLTRANSFERASE"/>
    <property type="match status" value="1"/>
</dbReference>
<comment type="subcellular location">
    <subcellularLocation>
        <location evidence="1 14">Endoplasmic reticulum membrane</location>
        <topology evidence="1 14">Multi-pass membrane protein</topology>
    </subcellularLocation>
</comment>
<reference evidence="15" key="1">
    <citation type="submission" date="2021-01" db="EMBL/GenBank/DDBJ databases">
        <authorList>
            <person name="Corre E."/>
            <person name="Pelletier E."/>
            <person name="Niang G."/>
            <person name="Scheremetjew M."/>
            <person name="Finn R."/>
            <person name="Kale V."/>
            <person name="Holt S."/>
            <person name="Cochrane G."/>
            <person name="Meng A."/>
            <person name="Brown T."/>
            <person name="Cohen L."/>
        </authorList>
    </citation>
    <scope>NUCLEOTIDE SEQUENCE</scope>
    <source>
        <strain evidence="15">CCAC1681</strain>
    </source>
</reference>
<organism evidence="15">
    <name type="scientific">Micromonas pusilla</name>
    <name type="common">Picoplanktonic green alga</name>
    <name type="synonym">Chromulina pusilla</name>
    <dbReference type="NCBI Taxonomy" id="38833"/>
    <lineage>
        <taxon>Eukaryota</taxon>
        <taxon>Viridiplantae</taxon>
        <taxon>Chlorophyta</taxon>
        <taxon>Mamiellophyceae</taxon>
        <taxon>Mamiellales</taxon>
        <taxon>Mamiellaceae</taxon>
        <taxon>Micromonas</taxon>
    </lineage>
</organism>
<evidence type="ECO:0000256" key="12">
    <source>
        <dbReference type="ARBA" id="ARBA00023136"/>
    </source>
</evidence>
<evidence type="ECO:0000256" key="13">
    <source>
        <dbReference type="ARBA" id="ARBA00023315"/>
    </source>
</evidence>